<evidence type="ECO:0000256" key="1">
    <source>
        <dbReference type="SAM" id="MobiDB-lite"/>
    </source>
</evidence>
<feature type="region of interest" description="Disordered" evidence="1">
    <location>
        <begin position="52"/>
        <end position="75"/>
    </location>
</feature>
<organism evidence="2 3">
    <name type="scientific">Aegilops tauschii subsp. strangulata</name>
    <name type="common">Goatgrass</name>
    <dbReference type="NCBI Taxonomy" id="200361"/>
    <lineage>
        <taxon>Eukaryota</taxon>
        <taxon>Viridiplantae</taxon>
        <taxon>Streptophyta</taxon>
        <taxon>Embryophyta</taxon>
        <taxon>Tracheophyta</taxon>
        <taxon>Spermatophyta</taxon>
        <taxon>Magnoliopsida</taxon>
        <taxon>Liliopsida</taxon>
        <taxon>Poales</taxon>
        <taxon>Poaceae</taxon>
        <taxon>BOP clade</taxon>
        <taxon>Pooideae</taxon>
        <taxon>Triticodae</taxon>
        <taxon>Triticeae</taxon>
        <taxon>Triticinae</taxon>
        <taxon>Aegilops</taxon>
    </lineage>
</organism>
<reference evidence="3" key="2">
    <citation type="journal article" date="2017" name="Nat. Plants">
        <title>The Aegilops tauschii genome reveals multiple impacts of transposons.</title>
        <authorList>
            <person name="Zhao G."/>
            <person name="Zou C."/>
            <person name="Li K."/>
            <person name="Wang K."/>
            <person name="Li T."/>
            <person name="Gao L."/>
            <person name="Zhang X."/>
            <person name="Wang H."/>
            <person name="Yang Z."/>
            <person name="Liu X."/>
            <person name="Jiang W."/>
            <person name="Mao L."/>
            <person name="Kong X."/>
            <person name="Jiao Y."/>
            <person name="Jia J."/>
        </authorList>
    </citation>
    <scope>NUCLEOTIDE SEQUENCE [LARGE SCALE GENOMIC DNA]</scope>
    <source>
        <strain evidence="3">cv. AL8/78</strain>
    </source>
</reference>
<proteinExistence type="predicted"/>
<reference evidence="3" key="1">
    <citation type="journal article" date="2014" name="Science">
        <title>Ancient hybridizations among the ancestral genomes of bread wheat.</title>
        <authorList>
            <consortium name="International Wheat Genome Sequencing Consortium,"/>
            <person name="Marcussen T."/>
            <person name="Sandve S.R."/>
            <person name="Heier L."/>
            <person name="Spannagl M."/>
            <person name="Pfeifer M."/>
            <person name="Jakobsen K.S."/>
            <person name="Wulff B.B."/>
            <person name="Steuernagel B."/>
            <person name="Mayer K.F."/>
            <person name="Olsen O.A."/>
        </authorList>
    </citation>
    <scope>NUCLEOTIDE SEQUENCE [LARGE SCALE GENOMIC DNA]</scope>
    <source>
        <strain evidence="3">cv. AL8/78</strain>
    </source>
</reference>
<sequence length="75" mass="7731">VFHSLKTKTKSLSSSIPHAARPLSVLSPLGSAARGSGRRRRPCGLFRCGGGVDHDYSSSAPVPRSASPTPTASIS</sequence>
<evidence type="ECO:0000313" key="2">
    <source>
        <dbReference type="EnsemblPlants" id="AET4Gv20878200.1"/>
    </source>
</evidence>
<protein>
    <submittedName>
        <fullName evidence="2">Uncharacterized protein</fullName>
    </submittedName>
</protein>
<reference evidence="2" key="4">
    <citation type="submission" date="2019-03" db="UniProtKB">
        <authorList>
            <consortium name="EnsemblPlants"/>
        </authorList>
    </citation>
    <scope>IDENTIFICATION</scope>
</reference>
<name>A0A453JCX1_AEGTS</name>
<reference evidence="2" key="5">
    <citation type="journal article" date="2021" name="G3 (Bethesda)">
        <title>Aegilops tauschii genome assembly Aet v5.0 features greater sequence contiguity and improved annotation.</title>
        <authorList>
            <person name="Wang L."/>
            <person name="Zhu T."/>
            <person name="Rodriguez J.C."/>
            <person name="Deal K.R."/>
            <person name="Dubcovsky J."/>
            <person name="McGuire P.E."/>
            <person name="Lux T."/>
            <person name="Spannagl M."/>
            <person name="Mayer K.F.X."/>
            <person name="Baldrich P."/>
            <person name="Meyers B.C."/>
            <person name="Huo N."/>
            <person name="Gu Y.Q."/>
            <person name="Zhou H."/>
            <person name="Devos K.M."/>
            <person name="Bennetzen J.L."/>
            <person name="Unver T."/>
            <person name="Budak H."/>
            <person name="Gulick P.J."/>
            <person name="Galiba G."/>
            <person name="Kalapos B."/>
            <person name="Nelson D.R."/>
            <person name="Li P."/>
            <person name="You F.M."/>
            <person name="Luo M.C."/>
            <person name="Dvorak J."/>
        </authorList>
    </citation>
    <scope>NUCLEOTIDE SEQUENCE [LARGE SCALE GENOMIC DNA]</scope>
    <source>
        <strain evidence="2">cv. AL8/78</strain>
    </source>
</reference>
<dbReference type="Gramene" id="AET4Gv20878200.1">
    <property type="protein sequence ID" value="AET4Gv20878200.1"/>
    <property type="gene ID" value="AET4Gv20878200"/>
</dbReference>
<evidence type="ECO:0000313" key="3">
    <source>
        <dbReference type="Proteomes" id="UP000015105"/>
    </source>
</evidence>
<keyword evidence="3" id="KW-1185">Reference proteome</keyword>
<accession>A0A453JCX1</accession>
<dbReference type="Proteomes" id="UP000015105">
    <property type="component" value="Chromosome 4D"/>
</dbReference>
<reference evidence="2" key="3">
    <citation type="journal article" date="2017" name="Nature">
        <title>Genome sequence of the progenitor of the wheat D genome Aegilops tauschii.</title>
        <authorList>
            <person name="Luo M.C."/>
            <person name="Gu Y.Q."/>
            <person name="Puiu D."/>
            <person name="Wang H."/>
            <person name="Twardziok S.O."/>
            <person name="Deal K.R."/>
            <person name="Huo N."/>
            <person name="Zhu T."/>
            <person name="Wang L."/>
            <person name="Wang Y."/>
            <person name="McGuire P.E."/>
            <person name="Liu S."/>
            <person name="Long H."/>
            <person name="Ramasamy R.K."/>
            <person name="Rodriguez J.C."/>
            <person name="Van S.L."/>
            <person name="Yuan L."/>
            <person name="Wang Z."/>
            <person name="Xia Z."/>
            <person name="Xiao L."/>
            <person name="Anderson O.D."/>
            <person name="Ouyang S."/>
            <person name="Liang Y."/>
            <person name="Zimin A.V."/>
            <person name="Pertea G."/>
            <person name="Qi P."/>
            <person name="Bennetzen J.L."/>
            <person name="Dai X."/>
            <person name="Dawson M.W."/>
            <person name="Muller H.G."/>
            <person name="Kugler K."/>
            <person name="Rivarola-Duarte L."/>
            <person name="Spannagl M."/>
            <person name="Mayer K.F.X."/>
            <person name="Lu F.H."/>
            <person name="Bevan M.W."/>
            <person name="Leroy P."/>
            <person name="Li P."/>
            <person name="You F.M."/>
            <person name="Sun Q."/>
            <person name="Liu Z."/>
            <person name="Lyons E."/>
            <person name="Wicker T."/>
            <person name="Salzberg S.L."/>
            <person name="Devos K.M."/>
            <person name="Dvorak J."/>
        </authorList>
    </citation>
    <scope>NUCLEOTIDE SEQUENCE [LARGE SCALE GENOMIC DNA]</scope>
    <source>
        <strain evidence="2">cv. AL8/78</strain>
    </source>
</reference>
<dbReference type="AlphaFoldDB" id="A0A453JCX1"/>
<feature type="compositionally biased region" description="Low complexity" evidence="1">
    <location>
        <begin position="57"/>
        <end position="75"/>
    </location>
</feature>
<dbReference type="EnsemblPlants" id="AET4Gv20878200.1">
    <property type="protein sequence ID" value="AET4Gv20878200.1"/>
    <property type="gene ID" value="AET4Gv20878200"/>
</dbReference>